<name>A0AAE1EXQ7_PETCI</name>
<sequence>MRMGEMRKASKETGLDPPKAKDLSVYTTSQDEKARQEKMVKTVKYYFSCYLVIILECQFKWWHLYTHTSEGVILQCCIADGCAGHTLQSGTSSLTDITPVSGKG</sequence>
<reference evidence="2" key="1">
    <citation type="submission" date="2023-10" db="EMBL/GenBank/DDBJ databases">
        <title>Genome assemblies of two species of porcelain crab, Petrolisthes cinctipes and Petrolisthes manimaculis (Anomura: Porcellanidae).</title>
        <authorList>
            <person name="Angst P."/>
        </authorList>
    </citation>
    <scope>NUCLEOTIDE SEQUENCE</scope>
    <source>
        <strain evidence="2">PB745_01</strain>
        <tissue evidence="2">Gill</tissue>
    </source>
</reference>
<dbReference type="Proteomes" id="UP001286313">
    <property type="component" value="Unassembled WGS sequence"/>
</dbReference>
<protein>
    <submittedName>
        <fullName evidence="2">Uncharacterized protein</fullName>
    </submittedName>
</protein>
<keyword evidence="3" id="KW-1185">Reference proteome</keyword>
<dbReference type="AlphaFoldDB" id="A0AAE1EXQ7"/>
<evidence type="ECO:0000313" key="3">
    <source>
        <dbReference type="Proteomes" id="UP001286313"/>
    </source>
</evidence>
<evidence type="ECO:0000313" key="2">
    <source>
        <dbReference type="EMBL" id="KAK3863013.1"/>
    </source>
</evidence>
<comment type="caution">
    <text evidence="2">The sequence shown here is derived from an EMBL/GenBank/DDBJ whole genome shotgun (WGS) entry which is preliminary data.</text>
</comment>
<dbReference type="EMBL" id="JAWQEG010004101">
    <property type="protein sequence ID" value="KAK3863013.1"/>
    <property type="molecule type" value="Genomic_DNA"/>
</dbReference>
<evidence type="ECO:0000256" key="1">
    <source>
        <dbReference type="SAM" id="MobiDB-lite"/>
    </source>
</evidence>
<organism evidence="2 3">
    <name type="scientific">Petrolisthes cinctipes</name>
    <name type="common">Flat porcelain crab</name>
    <dbReference type="NCBI Taxonomy" id="88211"/>
    <lineage>
        <taxon>Eukaryota</taxon>
        <taxon>Metazoa</taxon>
        <taxon>Ecdysozoa</taxon>
        <taxon>Arthropoda</taxon>
        <taxon>Crustacea</taxon>
        <taxon>Multicrustacea</taxon>
        <taxon>Malacostraca</taxon>
        <taxon>Eumalacostraca</taxon>
        <taxon>Eucarida</taxon>
        <taxon>Decapoda</taxon>
        <taxon>Pleocyemata</taxon>
        <taxon>Anomura</taxon>
        <taxon>Galatheoidea</taxon>
        <taxon>Porcellanidae</taxon>
        <taxon>Petrolisthes</taxon>
    </lineage>
</organism>
<feature type="region of interest" description="Disordered" evidence="1">
    <location>
        <begin position="1"/>
        <end position="27"/>
    </location>
</feature>
<proteinExistence type="predicted"/>
<feature type="compositionally biased region" description="Basic and acidic residues" evidence="1">
    <location>
        <begin position="1"/>
        <end position="22"/>
    </location>
</feature>
<accession>A0AAE1EXQ7</accession>
<gene>
    <name evidence="2" type="ORF">Pcinc_031172</name>
</gene>